<keyword evidence="5" id="KW-1185">Reference proteome</keyword>
<dbReference type="SUPFAM" id="SSF53474">
    <property type="entry name" value="alpha/beta-Hydrolases"/>
    <property type="match status" value="1"/>
</dbReference>
<feature type="domain" description="NB-ARC" evidence="2">
    <location>
        <begin position="229"/>
        <end position="366"/>
    </location>
</feature>
<dbReference type="InterPro" id="IPR044974">
    <property type="entry name" value="Disease_R_plants"/>
</dbReference>
<dbReference type="PRINTS" id="PR00364">
    <property type="entry name" value="DISEASERSIST"/>
</dbReference>
<dbReference type="PANTHER" id="PTHR11017:SF385">
    <property type="entry name" value="DISEASE RESISTANCE PROTEIN (TIR-NBS-LRR CLASS)-RELATED"/>
    <property type="match status" value="1"/>
</dbReference>
<evidence type="ECO:0000313" key="5">
    <source>
        <dbReference type="Proteomes" id="UP001633002"/>
    </source>
</evidence>
<name>A0ABD3I5Z1_9MARC</name>
<dbReference type="SUPFAM" id="SSF52058">
    <property type="entry name" value="L domain-like"/>
    <property type="match status" value="1"/>
</dbReference>
<sequence length="916" mass="103153">MDILFFHGLNLSSTASDDIHVSAWTSGEGSEAHLWPKTWLSQDFPRARILAISYDSHLITTAGQGRTDLHNTAESLMTCLLMEREELLLRPLILVGHCFGGVLIKQLCVHAHDRQGEGAQMETRTELRLHGRFDNLRREYRWRIASVGELKETEWGASRCVMVPEASARYGEFTSVQADHISLSKPTGKDSLVYMLLMMLIEQPSSRDYTPGNEQTVPPIASELLAFQVEKVHRSLKSSTCLGFHGMGGIGKSTLARVVFNRLNGEFEYSCFISDVKLKARITHEDLLHAMHHYGEKMKYNECTWGHLRGRKVLVVLDDVDKYEHLQILGYIASNMSSREDRYIVTSRDVALLGTLRSILQPREVELYRVPFLDESSARKLLLSYGVPDPPAEEFVDRVVDVCNGLPLSLEVIGKYLHENRGEEEIWKKSVEALRNCADISNFKERLWDILQLSYDSLANEAKEMFLDSSSFFVGSSWRLQEAKVAWRVHFGPDFADDFWTCLVKKSLVNDVRDDELILIHEQMKDLGTKLAMGSGGGGKCSRTWNKKILSKALGIPTTEQHQVAMSSSGRTSRKQVISVSRQLRECIKDVIALRLEEPMPITMEDISNMRGLRYLDSSKDLTPIPGTAIPSGVVLLRWRGQITSIADMFDPDQMYVLTVFHLEAPRLLEVPDSFGFLPRLQILTFTGCKFTTLPHSFGELLGLQHLEFTNCTELCSLPESFGHLSNLEFLSFSVADMYGEKSSEAGEENFLPASFGDLVQLKILILYGCRSLHALPESFSKLESLEELRIERCNNLLTLSDLFGELPELRTLDVCHCRSLPEVPVSFGTLSKLRAVRIADCESFRAETLGDLVSLESLVISDCKSLHQLPGTLGQLSKLRKLEICGTEADELRTTVSSLGNLQPLDIVRMRTVDH</sequence>
<dbReference type="AlphaFoldDB" id="A0ABD3I5Z1"/>
<feature type="domain" description="Disease resistance R13L4/SHOC-2-like LRR" evidence="3">
    <location>
        <begin position="800"/>
        <end position="911"/>
    </location>
</feature>
<dbReference type="InterPro" id="IPR027417">
    <property type="entry name" value="P-loop_NTPase"/>
</dbReference>
<keyword evidence="1" id="KW-0677">Repeat</keyword>
<dbReference type="Proteomes" id="UP001633002">
    <property type="component" value="Unassembled WGS sequence"/>
</dbReference>
<dbReference type="Gene3D" id="3.40.50.300">
    <property type="entry name" value="P-loop containing nucleotide triphosphate hydrolases"/>
    <property type="match status" value="1"/>
</dbReference>
<protein>
    <recommendedName>
        <fullName evidence="6">NB-ARC domain-containing protein</fullName>
    </recommendedName>
</protein>
<dbReference type="Pfam" id="PF00931">
    <property type="entry name" value="NB-ARC"/>
    <property type="match status" value="1"/>
</dbReference>
<dbReference type="InterPro" id="IPR055414">
    <property type="entry name" value="LRR_R13L4/SHOC2-like"/>
</dbReference>
<dbReference type="EMBL" id="JBJQOH010000002">
    <property type="protein sequence ID" value="KAL3698731.1"/>
    <property type="molecule type" value="Genomic_DNA"/>
</dbReference>
<organism evidence="4 5">
    <name type="scientific">Riccia sorocarpa</name>
    <dbReference type="NCBI Taxonomy" id="122646"/>
    <lineage>
        <taxon>Eukaryota</taxon>
        <taxon>Viridiplantae</taxon>
        <taxon>Streptophyta</taxon>
        <taxon>Embryophyta</taxon>
        <taxon>Marchantiophyta</taxon>
        <taxon>Marchantiopsida</taxon>
        <taxon>Marchantiidae</taxon>
        <taxon>Marchantiales</taxon>
        <taxon>Ricciaceae</taxon>
        <taxon>Riccia</taxon>
    </lineage>
</organism>
<dbReference type="InterPro" id="IPR042197">
    <property type="entry name" value="Apaf_helical"/>
</dbReference>
<dbReference type="InterPro" id="IPR029058">
    <property type="entry name" value="AB_hydrolase_fold"/>
</dbReference>
<evidence type="ECO:0000313" key="4">
    <source>
        <dbReference type="EMBL" id="KAL3698731.1"/>
    </source>
</evidence>
<gene>
    <name evidence="4" type="ORF">R1sor_012807</name>
</gene>
<proteinExistence type="predicted"/>
<dbReference type="GO" id="GO:0006952">
    <property type="term" value="P:defense response"/>
    <property type="evidence" value="ECO:0007669"/>
    <property type="project" value="UniProtKB-KW"/>
</dbReference>
<dbReference type="Pfam" id="PF23598">
    <property type="entry name" value="LRR_14"/>
    <property type="match status" value="1"/>
</dbReference>
<dbReference type="SUPFAM" id="SSF52540">
    <property type="entry name" value="P-loop containing nucleoside triphosphate hydrolases"/>
    <property type="match status" value="1"/>
</dbReference>
<evidence type="ECO:0000256" key="1">
    <source>
        <dbReference type="ARBA" id="ARBA00022737"/>
    </source>
</evidence>
<dbReference type="InterPro" id="IPR002182">
    <property type="entry name" value="NB-ARC"/>
</dbReference>
<accession>A0ABD3I5Z1</accession>
<reference evidence="4 5" key="1">
    <citation type="submission" date="2024-09" db="EMBL/GenBank/DDBJ databases">
        <title>Chromosome-scale assembly of Riccia sorocarpa.</title>
        <authorList>
            <person name="Paukszto L."/>
        </authorList>
    </citation>
    <scope>NUCLEOTIDE SEQUENCE [LARGE SCALE GENOMIC DNA]</scope>
    <source>
        <strain evidence="4">LP-2024</strain>
        <tissue evidence="4">Aerial parts of the thallus</tissue>
    </source>
</reference>
<evidence type="ECO:0008006" key="6">
    <source>
        <dbReference type="Google" id="ProtNLM"/>
    </source>
</evidence>
<dbReference type="GO" id="GO:0051707">
    <property type="term" value="P:response to other organism"/>
    <property type="evidence" value="ECO:0007669"/>
    <property type="project" value="UniProtKB-ARBA"/>
</dbReference>
<dbReference type="Gene3D" id="3.80.10.10">
    <property type="entry name" value="Ribonuclease Inhibitor"/>
    <property type="match status" value="3"/>
</dbReference>
<evidence type="ECO:0000259" key="2">
    <source>
        <dbReference type="Pfam" id="PF00931"/>
    </source>
</evidence>
<dbReference type="InterPro" id="IPR032675">
    <property type="entry name" value="LRR_dom_sf"/>
</dbReference>
<dbReference type="Gene3D" id="1.10.8.430">
    <property type="entry name" value="Helical domain of apoptotic protease-activating factors"/>
    <property type="match status" value="1"/>
</dbReference>
<comment type="caution">
    <text evidence="4">The sequence shown here is derived from an EMBL/GenBank/DDBJ whole genome shotgun (WGS) entry which is preliminary data.</text>
</comment>
<dbReference type="PANTHER" id="PTHR11017">
    <property type="entry name" value="LEUCINE-RICH REPEAT-CONTAINING PROTEIN"/>
    <property type="match status" value="1"/>
</dbReference>
<evidence type="ECO:0000259" key="3">
    <source>
        <dbReference type="Pfam" id="PF23598"/>
    </source>
</evidence>